<dbReference type="RefSeq" id="WP_054362451.1">
    <property type="nucleotide sequence ID" value="NZ_LJYW01000005.1"/>
</dbReference>
<evidence type="ECO:0000313" key="3">
    <source>
        <dbReference type="Proteomes" id="UP000048984"/>
    </source>
</evidence>
<gene>
    <name evidence="2" type="ORF">ABB55_28415</name>
</gene>
<dbReference type="EMBL" id="LJYW01000005">
    <property type="protein sequence ID" value="KPL50687.1"/>
    <property type="molecule type" value="Genomic_DNA"/>
</dbReference>
<proteinExistence type="predicted"/>
<comment type="caution">
    <text evidence="2">The sequence shown here is derived from an EMBL/GenBank/DDBJ whole genome shotgun (WGS) entry which is preliminary data.</text>
</comment>
<sequence length="256" mass="27583">MNMRLALLTIALLSGCNRPSDSSNTATQLEGENRSQETTEPFAATNALAGGFDARADIDSYNRTVELAKDALALGNLSGASGVRKETPGMSEGEREFTARALASTLPPVGSGDGPERVVQHEVNLDPPRDAKWIARSRVVYAGARPIEVYLFDDPVVPANAAPEDAASMLAWKSDRLIDMPIGELARTSSTGKGPAAWCIAFPIKVSREGICTMTANSTKRLLLTTYIRRDDSEPVANREALGRLFDALRAMYAKR</sequence>
<evidence type="ECO:0000256" key="1">
    <source>
        <dbReference type="SAM" id="MobiDB-lite"/>
    </source>
</evidence>
<accession>A0A0P6VKM6</accession>
<feature type="compositionally biased region" description="Polar residues" evidence="1">
    <location>
        <begin position="18"/>
        <end position="30"/>
    </location>
</feature>
<evidence type="ECO:0000313" key="2">
    <source>
        <dbReference type="EMBL" id="KPL50687.1"/>
    </source>
</evidence>
<dbReference type="STRING" id="665126.ABB55_28415"/>
<name>A0A0P6VKM6_9HYPH</name>
<organism evidence="2 3">
    <name type="scientific">Prosthecodimorpha hirschii</name>
    <dbReference type="NCBI Taxonomy" id="665126"/>
    <lineage>
        <taxon>Bacteria</taxon>
        <taxon>Pseudomonadati</taxon>
        <taxon>Pseudomonadota</taxon>
        <taxon>Alphaproteobacteria</taxon>
        <taxon>Hyphomicrobiales</taxon>
        <taxon>Ancalomicrobiaceae</taxon>
        <taxon>Prosthecodimorpha</taxon>
    </lineage>
</organism>
<evidence type="ECO:0008006" key="4">
    <source>
        <dbReference type="Google" id="ProtNLM"/>
    </source>
</evidence>
<dbReference type="AlphaFoldDB" id="A0A0P6VKM6"/>
<reference evidence="2 3" key="2">
    <citation type="submission" date="2015-10" db="EMBL/GenBank/DDBJ databases">
        <title>Draft Genome Sequence of Prosthecomicrobium hirschii ATCC 27832.</title>
        <authorList>
            <person name="Daniel J."/>
            <person name="Givan S.A."/>
            <person name="Brun Y.V."/>
            <person name="Brown P.J."/>
        </authorList>
    </citation>
    <scope>NUCLEOTIDE SEQUENCE [LARGE SCALE GENOMIC DNA]</scope>
    <source>
        <strain evidence="2 3">16</strain>
    </source>
</reference>
<reference evidence="2 3" key="1">
    <citation type="submission" date="2015-09" db="EMBL/GenBank/DDBJ databases">
        <authorList>
            <person name="Jackson K.R."/>
            <person name="Lunt B.L."/>
            <person name="Fisher J.N.B."/>
            <person name="Gardner A.V."/>
            <person name="Bailey M.E."/>
            <person name="Deus L.M."/>
            <person name="Earl A.S."/>
            <person name="Gibby P.D."/>
            <person name="Hartmann K.A."/>
            <person name="Liu J.E."/>
            <person name="Manci A.M."/>
            <person name="Nielsen D.A."/>
            <person name="Solomon M.B."/>
            <person name="Breakwell D.P."/>
            <person name="Burnett S.H."/>
            <person name="Grose J.H."/>
        </authorList>
    </citation>
    <scope>NUCLEOTIDE SEQUENCE [LARGE SCALE GENOMIC DNA]</scope>
    <source>
        <strain evidence="2 3">16</strain>
    </source>
</reference>
<dbReference type="Proteomes" id="UP000048984">
    <property type="component" value="Unassembled WGS sequence"/>
</dbReference>
<dbReference type="PROSITE" id="PS51257">
    <property type="entry name" value="PROKAR_LIPOPROTEIN"/>
    <property type="match status" value="1"/>
</dbReference>
<keyword evidence="3" id="KW-1185">Reference proteome</keyword>
<feature type="region of interest" description="Disordered" evidence="1">
    <location>
        <begin position="18"/>
        <end position="39"/>
    </location>
</feature>
<protein>
    <recommendedName>
        <fullName evidence="4">Lipoprotein</fullName>
    </recommendedName>
</protein>